<evidence type="ECO:0000256" key="5">
    <source>
        <dbReference type="ARBA" id="ARBA00022642"/>
    </source>
</evidence>
<feature type="binding site" evidence="10">
    <location>
        <position position="335"/>
    </location>
    <ligand>
        <name>[4Fe-4S] cluster</name>
        <dbReference type="ChEBI" id="CHEBI:49883"/>
    </ligand>
</feature>
<dbReference type="UniPathway" id="UPA00253">
    <property type="reaction ID" value="UER00327"/>
</dbReference>
<feature type="binding site" evidence="10">
    <location>
        <position position="176"/>
    </location>
    <ligand>
        <name>iminosuccinate</name>
        <dbReference type="ChEBI" id="CHEBI:77875"/>
    </ligand>
</feature>
<sequence>MLSLPLASCTVEGANSDADSDELRQRILTAKEKLGDRLMILGHHYQRDSIIEHADETGDSFLLAEMAAASKAEHIVFCGVHFMAESADILTADEQIVTMPNVRAGCSMADMADLPDVASCWNELIDNCGLGDPATREDPDLPAPDGESYLVPVTYMNSSADLKAFVGHHGGVVCTSSNAEGVLGWALERAGKDGKVLFFPDQHLGRNTALQMGYEDDDMAVWNPMIAPDWQALAGATFVLWHGYCSVHQRFNVEQIEELRAMHPDALVIVHPECDREVVEASDASGSTEMIRKFVADAPPGSIIGVGTEIHLVKRLDAQYPDKYVVCLDAGLCPCSTMYMIHPAYLAELLERMVEGEVVNRIVVPKQIADDAILALDRMLAIVA</sequence>
<reference evidence="11" key="1">
    <citation type="journal article" date="2014" name="Genome Biol. Evol.">
        <title>Pangenome evidence for extensive interdomain horizontal transfer affecting lineage core and shell genes in uncultured planktonic thaumarchaeota and euryarchaeota.</title>
        <authorList>
            <person name="Deschamps P."/>
            <person name="Zivanovic Y."/>
            <person name="Moreira D."/>
            <person name="Rodriguez-Valera F."/>
            <person name="Lopez-Garcia P."/>
        </authorList>
    </citation>
    <scope>NUCLEOTIDE SEQUENCE</scope>
</reference>
<dbReference type="NCBIfam" id="TIGR00550">
    <property type="entry name" value="nadA"/>
    <property type="match status" value="1"/>
</dbReference>
<gene>
    <name evidence="10 11" type="primary">nadA</name>
</gene>
<comment type="subcellular location">
    <subcellularLocation>
        <location evidence="10">Cytoplasm</location>
    </subcellularLocation>
</comment>
<evidence type="ECO:0000256" key="4">
    <source>
        <dbReference type="ARBA" id="ARBA00022490"/>
    </source>
</evidence>
<dbReference type="NCBIfam" id="NF006883">
    <property type="entry name" value="PRK09375.2-4"/>
    <property type="match status" value="1"/>
</dbReference>
<dbReference type="GO" id="GO:0008987">
    <property type="term" value="F:quinolinate synthetase A activity"/>
    <property type="evidence" value="ECO:0007669"/>
    <property type="project" value="UniProtKB-UniRule"/>
</dbReference>
<dbReference type="HAMAP" id="MF_00569">
    <property type="entry name" value="NadA_type3"/>
    <property type="match status" value="1"/>
</dbReference>
<dbReference type="GO" id="GO:0005829">
    <property type="term" value="C:cytosol"/>
    <property type="evidence" value="ECO:0007669"/>
    <property type="project" value="TreeGrafter"/>
</dbReference>
<evidence type="ECO:0000313" key="11">
    <source>
        <dbReference type="EMBL" id="AIF02987.1"/>
    </source>
</evidence>
<dbReference type="InterPro" id="IPR023515">
    <property type="entry name" value="Quinolinate_synth_A_type3"/>
</dbReference>
<keyword evidence="9 10" id="KW-0411">Iron-sulfur</keyword>
<dbReference type="AlphaFoldDB" id="A0A075GM51"/>
<evidence type="ECO:0000256" key="1">
    <source>
        <dbReference type="ARBA" id="ARBA00005065"/>
    </source>
</evidence>
<evidence type="ECO:0000256" key="7">
    <source>
        <dbReference type="ARBA" id="ARBA00022723"/>
    </source>
</evidence>
<keyword evidence="8 10" id="KW-0408">Iron</keyword>
<accession>A0A075GM51</accession>
<keyword evidence="7 10" id="KW-0479">Metal-binding</keyword>
<dbReference type="GO" id="GO:0046872">
    <property type="term" value="F:metal ion binding"/>
    <property type="evidence" value="ECO:0007669"/>
    <property type="project" value="UniProtKB-KW"/>
</dbReference>
<feature type="binding site" evidence="10">
    <location>
        <begin position="155"/>
        <end position="157"/>
    </location>
    <ligand>
        <name>iminosuccinate</name>
        <dbReference type="ChEBI" id="CHEBI:77875"/>
    </ligand>
</feature>
<organism evidence="11">
    <name type="scientific">uncultured marine group II/III euryarchaeote KM3_15_H06</name>
    <dbReference type="NCBI Taxonomy" id="1457911"/>
    <lineage>
        <taxon>Archaea</taxon>
        <taxon>Methanobacteriati</taxon>
        <taxon>Methanobacteriota</taxon>
        <taxon>environmental samples</taxon>
    </lineage>
</organism>
<evidence type="ECO:0000256" key="2">
    <source>
        <dbReference type="ARBA" id="ARBA00012669"/>
    </source>
</evidence>
<feature type="binding site" evidence="10">
    <location>
        <begin position="271"/>
        <end position="273"/>
    </location>
    <ligand>
        <name>iminosuccinate</name>
        <dbReference type="ChEBI" id="CHEBI:77875"/>
    </ligand>
</feature>
<keyword evidence="3 10" id="KW-0004">4Fe-4S</keyword>
<feature type="binding site" evidence="10">
    <location>
        <position position="245"/>
    </location>
    <ligand>
        <name>[4Fe-4S] cluster</name>
        <dbReference type="ChEBI" id="CHEBI:49883"/>
    </ligand>
</feature>
<keyword evidence="6 10" id="KW-0808">Transferase</keyword>
<keyword evidence="4 10" id="KW-0963">Cytoplasm</keyword>
<comment type="pathway">
    <text evidence="1 10">Cofactor biosynthesis; NAD(+) biosynthesis; quinolinate from iminoaspartate: step 1/1.</text>
</comment>
<protein>
    <recommendedName>
        <fullName evidence="2 10">Quinolinate synthase</fullName>
        <ecNumber evidence="2 10">2.5.1.72</ecNumber>
    </recommendedName>
</protein>
<comment type="catalytic activity">
    <reaction evidence="10">
        <text>iminosuccinate + dihydroxyacetone phosphate = quinolinate + phosphate + 2 H2O + H(+)</text>
        <dbReference type="Rhea" id="RHEA:25888"/>
        <dbReference type="ChEBI" id="CHEBI:15377"/>
        <dbReference type="ChEBI" id="CHEBI:15378"/>
        <dbReference type="ChEBI" id="CHEBI:29959"/>
        <dbReference type="ChEBI" id="CHEBI:43474"/>
        <dbReference type="ChEBI" id="CHEBI:57642"/>
        <dbReference type="ChEBI" id="CHEBI:77875"/>
        <dbReference type="EC" id="2.5.1.72"/>
    </reaction>
</comment>
<dbReference type="InterPro" id="IPR003473">
    <property type="entry name" value="NadA"/>
</dbReference>
<dbReference type="GO" id="GO:0051539">
    <property type="term" value="F:4 iron, 4 sulfur cluster binding"/>
    <property type="evidence" value="ECO:0007669"/>
    <property type="project" value="UniProtKB-KW"/>
</dbReference>
<dbReference type="Pfam" id="PF02445">
    <property type="entry name" value="NadA"/>
    <property type="match status" value="1"/>
</dbReference>
<dbReference type="PANTHER" id="PTHR30573:SF0">
    <property type="entry name" value="QUINOLINATE SYNTHASE, CHLOROPLASTIC"/>
    <property type="match status" value="1"/>
</dbReference>
<evidence type="ECO:0000256" key="6">
    <source>
        <dbReference type="ARBA" id="ARBA00022679"/>
    </source>
</evidence>
<evidence type="ECO:0000256" key="8">
    <source>
        <dbReference type="ARBA" id="ARBA00023004"/>
    </source>
</evidence>
<dbReference type="Gene3D" id="3.40.50.10800">
    <property type="entry name" value="NadA-like"/>
    <property type="match status" value="3"/>
</dbReference>
<comment type="function">
    <text evidence="10">Catalyzes the condensation of iminoaspartate with dihydroxyacetone phosphate to form quinolinate.</text>
</comment>
<evidence type="ECO:0000256" key="10">
    <source>
        <dbReference type="HAMAP-Rule" id="MF_00569"/>
    </source>
</evidence>
<dbReference type="EMBL" id="KF900666">
    <property type="protein sequence ID" value="AIF02987.1"/>
    <property type="molecule type" value="Genomic_DNA"/>
</dbReference>
<proteinExistence type="inferred from homology"/>
<feature type="binding site" evidence="10">
    <location>
        <position position="43"/>
    </location>
    <ligand>
        <name>iminosuccinate</name>
        <dbReference type="ChEBI" id="CHEBI:77875"/>
    </ligand>
</feature>
<keyword evidence="5 10" id="KW-0662">Pyridine nucleotide biosynthesis</keyword>
<dbReference type="PANTHER" id="PTHR30573">
    <property type="entry name" value="QUINOLINATE SYNTHETASE A"/>
    <property type="match status" value="1"/>
</dbReference>
<evidence type="ECO:0000256" key="9">
    <source>
        <dbReference type="ARBA" id="ARBA00023014"/>
    </source>
</evidence>
<feature type="binding site" evidence="10">
    <location>
        <position position="60"/>
    </location>
    <ligand>
        <name>iminosuccinate</name>
        <dbReference type="ChEBI" id="CHEBI:77875"/>
    </ligand>
</feature>
<feature type="binding site" evidence="10">
    <location>
        <position position="106"/>
    </location>
    <ligand>
        <name>[4Fe-4S] cluster</name>
        <dbReference type="ChEBI" id="CHEBI:49883"/>
    </ligand>
</feature>
<feature type="binding site" evidence="10">
    <location>
        <position position="288"/>
    </location>
    <ligand>
        <name>iminosuccinate</name>
        <dbReference type="ChEBI" id="CHEBI:77875"/>
    </ligand>
</feature>
<evidence type="ECO:0000256" key="3">
    <source>
        <dbReference type="ARBA" id="ARBA00022485"/>
    </source>
</evidence>
<dbReference type="GO" id="GO:0034628">
    <property type="term" value="P:'de novo' NAD+ biosynthetic process from L-aspartate"/>
    <property type="evidence" value="ECO:0007669"/>
    <property type="project" value="TreeGrafter"/>
</dbReference>
<dbReference type="SUPFAM" id="SSF142754">
    <property type="entry name" value="NadA-like"/>
    <property type="match status" value="1"/>
</dbReference>
<comment type="similarity">
    <text evidence="10">Belongs to the quinolinate synthase family. Type 3 subfamily.</text>
</comment>
<name>A0A075GM51_9EURY</name>
<dbReference type="InterPro" id="IPR036094">
    <property type="entry name" value="NadA_sf"/>
</dbReference>
<comment type="cofactor">
    <cofactor evidence="10">
        <name>[4Fe-4S] cluster</name>
        <dbReference type="ChEBI" id="CHEBI:49883"/>
    </cofactor>
    <text evidence="10">Binds 1 [4Fe-4S] cluster per subunit.</text>
</comment>
<dbReference type="EC" id="2.5.1.72" evidence="2 10"/>